<dbReference type="AlphaFoldDB" id="A0A1H3C0I2"/>
<dbReference type="InterPro" id="IPR044911">
    <property type="entry name" value="V-type_ATPase_csu/dsu_dom_3"/>
</dbReference>
<dbReference type="InterPro" id="IPR002843">
    <property type="entry name" value="ATPase_V0-cplx_csu/dsu"/>
</dbReference>
<organism evidence="4 5">
    <name type="scientific">Eubacterium barkeri</name>
    <name type="common">Clostridium barkeri</name>
    <dbReference type="NCBI Taxonomy" id="1528"/>
    <lineage>
        <taxon>Bacteria</taxon>
        <taxon>Bacillati</taxon>
        <taxon>Bacillota</taxon>
        <taxon>Clostridia</taxon>
        <taxon>Eubacteriales</taxon>
        <taxon>Eubacteriaceae</taxon>
        <taxon>Eubacterium</taxon>
    </lineage>
</organism>
<dbReference type="RefSeq" id="WP_176770802.1">
    <property type="nucleotide sequence ID" value="NZ_FNOU01000002.1"/>
</dbReference>
<evidence type="ECO:0000313" key="4">
    <source>
        <dbReference type="EMBL" id="SDX47657.1"/>
    </source>
</evidence>
<comment type="similarity">
    <text evidence="1">Belongs to the V-ATPase V0D/AC39 subunit family.</text>
</comment>
<dbReference type="Gene3D" id="1.10.132.50">
    <property type="entry name" value="ATP synthase (C/AC39) subunit, domain 3"/>
    <property type="match status" value="1"/>
</dbReference>
<dbReference type="GO" id="GO:0046961">
    <property type="term" value="F:proton-transporting ATPase activity, rotational mechanism"/>
    <property type="evidence" value="ECO:0007669"/>
    <property type="project" value="InterPro"/>
</dbReference>
<dbReference type="PANTHER" id="PTHR38682:SF1">
    <property type="entry name" value="V-TYPE ATP SYNTHASE SUBUNIT C"/>
    <property type="match status" value="1"/>
</dbReference>
<dbReference type="Proteomes" id="UP000199652">
    <property type="component" value="Unassembled WGS sequence"/>
</dbReference>
<dbReference type="Pfam" id="PF01992">
    <property type="entry name" value="vATP-synt_AC39"/>
    <property type="match status" value="1"/>
</dbReference>
<keyword evidence="3" id="KW-0406">Ion transport</keyword>
<dbReference type="PANTHER" id="PTHR38682">
    <property type="entry name" value="V-TYPE ATP SYNTHASE SUBUNIT C"/>
    <property type="match status" value="1"/>
</dbReference>
<reference evidence="5" key="1">
    <citation type="submission" date="2016-10" db="EMBL/GenBank/DDBJ databases">
        <authorList>
            <person name="Varghese N."/>
            <person name="Submissions S."/>
        </authorList>
    </citation>
    <scope>NUCLEOTIDE SEQUENCE [LARGE SCALE GENOMIC DNA]</scope>
    <source>
        <strain evidence="5">VPI 5359</strain>
    </source>
</reference>
<gene>
    <name evidence="4" type="ORF">SAMN04488579_102288</name>
</gene>
<proteinExistence type="inferred from homology"/>
<dbReference type="SUPFAM" id="SSF103486">
    <property type="entry name" value="V-type ATP synthase subunit C"/>
    <property type="match status" value="1"/>
</dbReference>
<dbReference type="EMBL" id="FNOU01000002">
    <property type="protein sequence ID" value="SDX47657.1"/>
    <property type="molecule type" value="Genomic_DNA"/>
</dbReference>
<dbReference type="InterPro" id="IPR050873">
    <property type="entry name" value="V-ATPase_V0D/AC39_subunit"/>
</dbReference>
<sequence length="320" mass="35026">MAADYLFAVGRIKALEDTLLDATQWQRLSEADIPEGMKILEEAGYGADSEDKEDLEALISTEITDARTLIAEICPEPELSDLFLLPTDGHNIKVILKGILNRKASPELLLGGGSISLDLLDKSIDSGNYDAIPEALAQAMHKAENEEDPRVLSAIIDDGVYAQTLEVLEKKKNDLLSEYFNAKITFTNILTIVRCNILSWEQSKAKPLLLNGGNLDEKTLLDALGLAPEQLSAQLATGEYSPLIKERLDNYAQDKDITELEQGLENAALSIIHNARMDSFGIGPIINYLLSKLNEGRALRILFAAKRAGIKVPLSQLGVI</sequence>
<accession>A0A1H3C0I2</accession>
<evidence type="ECO:0000256" key="3">
    <source>
        <dbReference type="ARBA" id="ARBA00023065"/>
    </source>
</evidence>
<evidence type="ECO:0000313" key="5">
    <source>
        <dbReference type="Proteomes" id="UP000199652"/>
    </source>
</evidence>
<keyword evidence="2" id="KW-0813">Transport</keyword>
<keyword evidence="5" id="KW-1185">Reference proteome</keyword>
<evidence type="ECO:0000256" key="1">
    <source>
        <dbReference type="ARBA" id="ARBA00006709"/>
    </source>
</evidence>
<dbReference type="Gene3D" id="1.20.1690.10">
    <property type="entry name" value="V-type ATP synthase subunit C domain"/>
    <property type="match status" value="2"/>
</dbReference>
<name>A0A1H3C0I2_EUBBA</name>
<protein>
    <submittedName>
        <fullName evidence="4">V/A-type H+-transporting ATPase subunit C</fullName>
    </submittedName>
</protein>
<evidence type="ECO:0000256" key="2">
    <source>
        <dbReference type="ARBA" id="ARBA00022448"/>
    </source>
</evidence>
<dbReference type="InterPro" id="IPR035067">
    <property type="entry name" value="V-type_ATPase_csu/dsu"/>
</dbReference>
<dbReference type="STRING" id="1528.SAMN04488579_102288"/>
<dbReference type="InterPro" id="IPR036079">
    <property type="entry name" value="ATPase_csu/dsu_sf"/>
</dbReference>